<reference evidence="2" key="1">
    <citation type="journal article" date="2019" name="Int. J. Syst. Evol. Microbiol.">
        <title>The Global Catalogue of Microorganisms (GCM) 10K type strain sequencing project: providing services to taxonomists for standard genome sequencing and annotation.</title>
        <authorList>
            <consortium name="The Broad Institute Genomics Platform"/>
            <consortium name="The Broad Institute Genome Sequencing Center for Infectious Disease"/>
            <person name="Wu L."/>
            <person name="Ma J."/>
        </authorList>
    </citation>
    <scope>NUCLEOTIDE SEQUENCE [LARGE SCALE GENOMIC DNA]</scope>
    <source>
        <strain evidence="2">NBRC 103627</strain>
    </source>
</reference>
<dbReference type="RefSeq" id="WP_379795843.1">
    <property type="nucleotide sequence ID" value="NZ_JBHSFY010000003.1"/>
</dbReference>
<dbReference type="PROSITE" id="PS51257">
    <property type="entry name" value="PROKAR_LIPOPROTEIN"/>
    <property type="match status" value="1"/>
</dbReference>
<gene>
    <name evidence="1" type="ORF">ACFO3N_05340</name>
</gene>
<organism evidence="1 2">
    <name type="scientific">Flavobacterium chungangensis</name>
    <dbReference type="NCBI Taxonomy" id="2708132"/>
    <lineage>
        <taxon>Bacteria</taxon>
        <taxon>Pseudomonadati</taxon>
        <taxon>Bacteroidota</taxon>
        <taxon>Flavobacteriia</taxon>
        <taxon>Flavobacteriales</taxon>
        <taxon>Flavobacteriaceae</taxon>
        <taxon>Flavobacterium</taxon>
    </lineage>
</organism>
<comment type="caution">
    <text evidence="1">The sequence shown here is derived from an EMBL/GenBank/DDBJ whole genome shotgun (WGS) entry which is preliminary data.</text>
</comment>
<evidence type="ECO:0000313" key="2">
    <source>
        <dbReference type="Proteomes" id="UP001596003"/>
    </source>
</evidence>
<accession>A0ABV8ZF18</accession>
<sequence>MKKIVCLVFFLIISCKNRGLDNPGSLKMSYKYLTEYRSTKNKNFLEKSYKELSKTAMYREKGLTDENYQLVVPLLMYLKKYEELETLLVKNTTMNPSKKEITLNTIRYLKNYKKDKNVAKNYIDKNLKYIKNKIDQNPKDSLLYVDYFIMKLYKSDRITALKEVDSMKMINKDFSGLFYKAMLKDAIEDYPDEYLGNVSN</sequence>
<protein>
    <recommendedName>
        <fullName evidence="3">Lipoprotein</fullName>
    </recommendedName>
</protein>
<evidence type="ECO:0000313" key="1">
    <source>
        <dbReference type="EMBL" id="MFC4476480.1"/>
    </source>
</evidence>
<evidence type="ECO:0008006" key="3">
    <source>
        <dbReference type="Google" id="ProtNLM"/>
    </source>
</evidence>
<name>A0ABV8ZF18_9FLAO</name>
<keyword evidence="2" id="KW-1185">Reference proteome</keyword>
<dbReference type="Proteomes" id="UP001596003">
    <property type="component" value="Unassembled WGS sequence"/>
</dbReference>
<dbReference type="EMBL" id="JBHSFY010000003">
    <property type="protein sequence ID" value="MFC4476480.1"/>
    <property type="molecule type" value="Genomic_DNA"/>
</dbReference>
<proteinExistence type="predicted"/>